<keyword evidence="2" id="KW-1185">Reference proteome</keyword>
<dbReference type="Proteomes" id="UP000276133">
    <property type="component" value="Unassembled WGS sequence"/>
</dbReference>
<dbReference type="AlphaFoldDB" id="A0A3M7RM01"/>
<organism evidence="1 2">
    <name type="scientific">Brachionus plicatilis</name>
    <name type="common">Marine rotifer</name>
    <name type="synonym">Brachionus muelleri</name>
    <dbReference type="NCBI Taxonomy" id="10195"/>
    <lineage>
        <taxon>Eukaryota</taxon>
        <taxon>Metazoa</taxon>
        <taxon>Spiralia</taxon>
        <taxon>Gnathifera</taxon>
        <taxon>Rotifera</taxon>
        <taxon>Eurotatoria</taxon>
        <taxon>Monogononta</taxon>
        <taxon>Pseudotrocha</taxon>
        <taxon>Ploima</taxon>
        <taxon>Brachionidae</taxon>
        <taxon>Brachionus</taxon>
    </lineage>
</organism>
<evidence type="ECO:0000313" key="2">
    <source>
        <dbReference type="Proteomes" id="UP000276133"/>
    </source>
</evidence>
<evidence type="ECO:0000313" key="1">
    <source>
        <dbReference type="EMBL" id="RNA24603.1"/>
    </source>
</evidence>
<gene>
    <name evidence="1" type="ORF">BpHYR1_008227</name>
</gene>
<reference evidence="1 2" key="1">
    <citation type="journal article" date="2018" name="Sci. Rep.">
        <title>Genomic signatures of local adaptation to the degree of environmental predictability in rotifers.</title>
        <authorList>
            <person name="Franch-Gras L."/>
            <person name="Hahn C."/>
            <person name="Garcia-Roger E.M."/>
            <person name="Carmona M.J."/>
            <person name="Serra M."/>
            <person name="Gomez A."/>
        </authorList>
    </citation>
    <scope>NUCLEOTIDE SEQUENCE [LARGE SCALE GENOMIC DNA]</scope>
    <source>
        <strain evidence="1">HYR1</strain>
    </source>
</reference>
<accession>A0A3M7RM01</accession>
<proteinExistence type="predicted"/>
<comment type="caution">
    <text evidence="1">The sequence shown here is derived from an EMBL/GenBank/DDBJ whole genome shotgun (WGS) entry which is preliminary data.</text>
</comment>
<protein>
    <submittedName>
        <fullName evidence="1">Uncharacterized protein</fullName>
    </submittedName>
</protein>
<sequence>MFIIYYLKILNFLFFRPKYRSNSFYHVFISLEKLPRKAPEIIKIIKKRKNEVSKSSFYLGLNCFNFNWNIQCGESHSLVRNNYTELYPGNG</sequence>
<dbReference type="EMBL" id="REGN01003092">
    <property type="protein sequence ID" value="RNA24603.1"/>
    <property type="molecule type" value="Genomic_DNA"/>
</dbReference>
<name>A0A3M7RM01_BRAPC</name>